<dbReference type="GO" id="GO:0009231">
    <property type="term" value="P:riboflavin biosynthetic process"/>
    <property type="evidence" value="ECO:0007669"/>
    <property type="project" value="TreeGrafter"/>
</dbReference>
<dbReference type="GO" id="GO:0016811">
    <property type="term" value="F:hydrolase activity, acting on carbon-nitrogen (but not peptide) bonds, in linear amides"/>
    <property type="evidence" value="ECO:0007669"/>
    <property type="project" value="TreeGrafter"/>
</dbReference>
<sequence>SEKIKEVAEQASGGHADEIETSCMLATRPDLVRMNRAVREFHDIIPGTRGKDGVIKVIVGNKMTTRSGINGDATLATVEKGEKVLAAMAQDVLSFLKYFERWPKAKGEKNDCERAE</sequence>
<dbReference type="EMBL" id="BARW01006014">
    <property type="protein sequence ID" value="GAI85359.1"/>
    <property type="molecule type" value="Genomic_DNA"/>
</dbReference>
<evidence type="ECO:0000256" key="1">
    <source>
        <dbReference type="ARBA" id="ARBA00001947"/>
    </source>
</evidence>
<reference evidence="5" key="1">
    <citation type="journal article" date="2014" name="Front. Microbiol.">
        <title>High frequency of phylogenetically diverse reductive dehalogenase-homologous genes in deep subseafloor sedimentary metagenomes.</title>
        <authorList>
            <person name="Kawai M."/>
            <person name="Futagami T."/>
            <person name="Toyoda A."/>
            <person name="Takaki Y."/>
            <person name="Nishi S."/>
            <person name="Hori S."/>
            <person name="Arai W."/>
            <person name="Tsubouchi T."/>
            <person name="Morono Y."/>
            <person name="Uchiyama I."/>
            <person name="Ito T."/>
            <person name="Fujiyama A."/>
            <person name="Inagaki F."/>
            <person name="Takami H."/>
        </authorList>
    </citation>
    <scope>NUCLEOTIDE SEQUENCE</scope>
    <source>
        <strain evidence="5">Expedition CK06-06</strain>
    </source>
</reference>
<proteinExistence type="predicted"/>
<dbReference type="GO" id="GO:0046872">
    <property type="term" value="F:metal ion binding"/>
    <property type="evidence" value="ECO:0007669"/>
    <property type="project" value="UniProtKB-KW"/>
</dbReference>
<keyword evidence="2" id="KW-0479">Metal-binding</keyword>
<dbReference type="PANTHER" id="PTHR35005">
    <property type="entry name" value="3-DEHYDRO-SCYLLO-INOSOSE HYDROLASE"/>
    <property type="match status" value="1"/>
</dbReference>
<name>X1TZ76_9ZZZZ</name>
<comment type="caution">
    <text evidence="5">The sequence shown here is derived from an EMBL/GenBank/DDBJ whole genome shotgun (WGS) entry which is preliminary data.</text>
</comment>
<dbReference type="Pfam" id="PF02633">
    <property type="entry name" value="Creatininase"/>
    <property type="match status" value="1"/>
</dbReference>
<keyword evidence="4" id="KW-0862">Zinc</keyword>
<dbReference type="AlphaFoldDB" id="X1TZ76"/>
<comment type="cofactor">
    <cofactor evidence="1">
        <name>Zn(2+)</name>
        <dbReference type="ChEBI" id="CHEBI:29105"/>
    </cofactor>
</comment>
<dbReference type="Gene3D" id="3.40.50.10310">
    <property type="entry name" value="Creatininase"/>
    <property type="match status" value="1"/>
</dbReference>
<evidence type="ECO:0000256" key="4">
    <source>
        <dbReference type="ARBA" id="ARBA00022833"/>
    </source>
</evidence>
<keyword evidence="3" id="KW-0378">Hydrolase</keyword>
<evidence type="ECO:0000256" key="3">
    <source>
        <dbReference type="ARBA" id="ARBA00022801"/>
    </source>
</evidence>
<organism evidence="5">
    <name type="scientific">marine sediment metagenome</name>
    <dbReference type="NCBI Taxonomy" id="412755"/>
    <lineage>
        <taxon>unclassified sequences</taxon>
        <taxon>metagenomes</taxon>
        <taxon>ecological metagenomes</taxon>
    </lineage>
</organism>
<gene>
    <name evidence="5" type="ORF">S12H4_12578</name>
</gene>
<accession>X1TZ76</accession>
<evidence type="ECO:0000313" key="5">
    <source>
        <dbReference type="EMBL" id="GAI85359.1"/>
    </source>
</evidence>
<dbReference type="InterPro" id="IPR024087">
    <property type="entry name" value="Creatininase-like_sf"/>
</dbReference>
<protein>
    <submittedName>
        <fullName evidence="5">Uncharacterized protein</fullName>
    </submittedName>
</protein>
<evidence type="ECO:0000256" key="2">
    <source>
        <dbReference type="ARBA" id="ARBA00022723"/>
    </source>
</evidence>
<dbReference type="SUPFAM" id="SSF102215">
    <property type="entry name" value="Creatininase"/>
    <property type="match status" value="1"/>
</dbReference>
<dbReference type="PANTHER" id="PTHR35005:SF1">
    <property type="entry name" value="2-AMINO-5-FORMYLAMINO-6-RIBOSYLAMINOPYRIMIDIN-4(3H)-ONE 5'-MONOPHOSPHATE DEFORMYLASE"/>
    <property type="match status" value="1"/>
</dbReference>
<feature type="non-terminal residue" evidence="5">
    <location>
        <position position="1"/>
    </location>
</feature>
<dbReference type="InterPro" id="IPR003785">
    <property type="entry name" value="Creatininase/forma_Hydrolase"/>
</dbReference>